<dbReference type="STRING" id="3847.I1LBC7"/>
<dbReference type="InterPro" id="IPR002495">
    <property type="entry name" value="Glyco_trans_8"/>
</dbReference>
<dbReference type="EMBL" id="CM000843">
    <property type="protein sequence ID" value="KRH33949.1"/>
    <property type="molecule type" value="Genomic_DNA"/>
</dbReference>
<dbReference type="Pfam" id="PF01501">
    <property type="entry name" value="Glyco_transf_8"/>
    <property type="match status" value="2"/>
</dbReference>
<evidence type="ECO:0000313" key="7">
    <source>
        <dbReference type="Proteomes" id="UP000008827"/>
    </source>
</evidence>
<dbReference type="PaxDb" id="3847-GLYMA10G29570.1"/>
<dbReference type="Gene3D" id="3.90.550.10">
    <property type="entry name" value="Spore Coat Polysaccharide Biosynthesis Protein SpsA, Chain A"/>
    <property type="match status" value="1"/>
</dbReference>
<reference evidence="5" key="3">
    <citation type="submission" date="2018-07" db="EMBL/GenBank/DDBJ databases">
        <title>WGS assembly of Glycine max.</title>
        <authorList>
            <person name="Schmutz J."/>
            <person name="Cannon S."/>
            <person name="Schlueter J."/>
            <person name="Ma J."/>
            <person name="Mitros T."/>
            <person name="Nelson W."/>
            <person name="Hyten D."/>
            <person name="Song Q."/>
            <person name="Thelen J."/>
            <person name="Cheng J."/>
            <person name="Xu D."/>
            <person name="Hellsten U."/>
            <person name="May G."/>
            <person name="Yu Y."/>
            <person name="Sakurai T."/>
            <person name="Umezawa T."/>
            <person name="Bhattacharyya M."/>
            <person name="Sandhu D."/>
            <person name="Valliyodan B."/>
            <person name="Lindquist E."/>
            <person name="Peto M."/>
            <person name="Grant D."/>
            <person name="Shu S."/>
            <person name="Goodstein D."/>
            <person name="Barry K."/>
            <person name="Futrell-Griggs M."/>
            <person name="Abernathy B."/>
            <person name="Du J."/>
            <person name="Tian Z."/>
            <person name="Zhu L."/>
            <person name="Gill N."/>
            <person name="Joshi T."/>
            <person name="Libault M."/>
            <person name="Sethuraman A."/>
            <person name="Zhang X."/>
            <person name="Shinozaki K."/>
            <person name="Nguyen H."/>
            <person name="Wing R."/>
            <person name="Cregan P."/>
            <person name="Specht J."/>
            <person name="Grimwood J."/>
            <person name="Rokhsar D."/>
            <person name="Stacey G."/>
            <person name="Shoemaker R."/>
            <person name="Jackson S."/>
        </authorList>
    </citation>
    <scope>NUCLEOTIDE SEQUENCE</scope>
    <source>
        <tissue evidence="5">Callus</tissue>
    </source>
</reference>
<dbReference type="AlphaFoldDB" id="I1LBC7"/>
<dbReference type="InterPro" id="IPR029044">
    <property type="entry name" value="Nucleotide-diphossugar_trans"/>
</dbReference>
<dbReference type="EnsemblPlants" id="KRH33949">
    <property type="protein sequence ID" value="KRH33949"/>
    <property type="gene ID" value="GLYMA_10G154600"/>
</dbReference>
<dbReference type="OrthoDB" id="2014201at2759"/>
<keyword evidence="3" id="KW-0464">Manganese</keyword>
<dbReference type="Gramene" id="KRH33949">
    <property type="protein sequence ID" value="KRH33949"/>
    <property type="gene ID" value="GLYMA_10G154600"/>
</dbReference>
<evidence type="ECO:0000313" key="5">
    <source>
        <dbReference type="EMBL" id="KRH33949.1"/>
    </source>
</evidence>
<dbReference type="HOGENOM" id="CLU_023070_1_0_1"/>
<proteinExistence type="inferred from homology"/>
<accession>I1LBC7</accession>
<name>I1LBC7_SOYBN</name>
<reference evidence="6" key="2">
    <citation type="submission" date="2018-02" db="UniProtKB">
        <authorList>
            <consortium name="EnsemblPlants"/>
        </authorList>
    </citation>
    <scope>IDENTIFICATION</scope>
    <source>
        <strain evidence="6">Williams 82</strain>
    </source>
</reference>
<dbReference type="InterPro" id="IPR050587">
    <property type="entry name" value="GNT1/Glycosyltrans_8"/>
</dbReference>
<dbReference type="KEGG" id="gmx:100818347"/>
<comment type="similarity">
    <text evidence="4">Belongs to the glycosyltransferase 8 family.</text>
</comment>
<organism evidence="5">
    <name type="scientific">Glycine max</name>
    <name type="common">Soybean</name>
    <name type="synonym">Glycine hispida</name>
    <dbReference type="NCBI Taxonomy" id="3847"/>
    <lineage>
        <taxon>Eukaryota</taxon>
        <taxon>Viridiplantae</taxon>
        <taxon>Streptophyta</taxon>
        <taxon>Embryophyta</taxon>
        <taxon>Tracheophyta</taxon>
        <taxon>Spermatophyta</taxon>
        <taxon>Magnoliopsida</taxon>
        <taxon>eudicotyledons</taxon>
        <taxon>Gunneridae</taxon>
        <taxon>Pentapetalae</taxon>
        <taxon>rosids</taxon>
        <taxon>fabids</taxon>
        <taxon>Fabales</taxon>
        <taxon>Fabaceae</taxon>
        <taxon>Papilionoideae</taxon>
        <taxon>50 kb inversion clade</taxon>
        <taxon>NPAAA clade</taxon>
        <taxon>indigoferoid/millettioid clade</taxon>
        <taxon>Phaseoleae</taxon>
        <taxon>Glycine</taxon>
        <taxon>Glycine subgen. Soja</taxon>
    </lineage>
</organism>
<dbReference type="CDD" id="cd02537">
    <property type="entry name" value="GT8_Glycogenin"/>
    <property type="match status" value="1"/>
</dbReference>
<protein>
    <recommendedName>
        <fullName evidence="4">Hexosyltransferase</fullName>
        <ecNumber evidence="4">2.4.1.-</ecNumber>
    </recommendedName>
</protein>
<dbReference type="eggNOG" id="KOG1950">
    <property type="taxonomic scope" value="Eukaryota"/>
</dbReference>
<sequence>MASKSSSSSHLSKQKAFLILSLFSIGLLLSLLSMKPKRVSNVTNKFEVDKRKPSWFEVIEKNYASKRINVGLVNVDTRVDGGLYEQLHALHPQVEIVSVDFDHVDESLKWKDFFPVWIDEDKKWGGPKCPDLPMPTWEEYRDLNVVVATVPCGKRDVFKLQVNLVVANLAVDSGWVNNLDAYEPVYVVFIGSCDPMMDIFKCDDLLLHQPGEYWVYKPDLFSLRNKMLMPVGSCQIAPGYAETGKEEIRRGYMSQSPATLNYNYTISKLAYVTVLHSSEAYVCGAIALAQSILQHNNNNNNNNNNNYTKLDLLLLADESIGYKSIRGLKAAGWKIKRIKRILNPYAQKGSYNEWNYSRLRIWQLTMYDKIIFLDADLLVLKSIDGLFAYPQLSASPNDFSLFKSGLMVIEPSTCMFEDLMKKSLEVKSYNGGDQGLVNEVFTWWHRLPTKVNYLKSFEEREGNDVKEEIPEDLYVMHYLGLKPWMCYRDYDCNWDMNELHVFASDLAHHMWWQVYDAMPKELKSYCGLTEKMDERIVQRRRRARSANLSDGHWKIEVKDPRRTHYEDLNYSRE</sequence>
<dbReference type="RefSeq" id="XP_003535341.1">
    <property type="nucleotide sequence ID" value="XM_003535293.3"/>
</dbReference>
<evidence type="ECO:0000256" key="2">
    <source>
        <dbReference type="ARBA" id="ARBA00022679"/>
    </source>
</evidence>
<evidence type="ECO:0000256" key="1">
    <source>
        <dbReference type="ARBA" id="ARBA00022676"/>
    </source>
</evidence>
<dbReference type="Proteomes" id="UP000008827">
    <property type="component" value="Chromosome 10"/>
</dbReference>
<evidence type="ECO:0000256" key="3">
    <source>
        <dbReference type="ARBA" id="ARBA00023211"/>
    </source>
</evidence>
<keyword evidence="1" id="KW-0328">Glycosyltransferase</keyword>
<dbReference type="SUPFAM" id="SSF53448">
    <property type="entry name" value="Nucleotide-diphospho-sugar transferases"/>
    <property type="match status" value="1"/>
</dbReference>
<reference evidence="5 6" key="1">
    <citation type="journal article" date="2010" name="Nature">
        <title>Genome sequence of the palaeopolyploid soybean.</title>
        <authorList>
            <person name="Schmutz J."/>
            <person name="Cannon S.B."/>
            <person name="Schlueter J."/>
            <person name="Ma J."/>
            <person name="Mitros T."/>
            <person name="Nelson W."/>
            <person name="Hyten D.L."/>
            <person name="Song Q."/>
            <person name="Thelen J.J."/>
            <person name="Cheng J."/>
            <person name="Xu D."/>
            <person name="Hellsten U."/>
            <person name="May G.D."/>
            <person name="Yu Y."/>
            <person name="Sakurai T."/>
            <person name="Umezawa T."/>
            <person name="Bhattacharyya M.K."/>
            <person name="Sandhu D."/>
            <person name="Valliyodan B."/>
            <person name="Lindquist E."/>
            <person name="Peto M."/>
            <person name="Grant D."/>
            <person name="Shu S."/>
            <person name="Goodstein D."/>
            <person name="Barry K."/>
            <person name="Futrell-Griggs M."/>
            <person name="Abernathy B."/>
            <person name="Du J."/>
            <person name="Tian Z."/>
            <person name="Zhu L."/>
            <person name="Gill N."/>
            <person name="Joshi T."/>
            <person name="Libault M."/>
            <person name="Sethuraman A."/>
            <person name="Zhang X.-C."/>
            <person name="Shinozaki K."/>
            <person name="Nguyen H.T."/>
            <person name="Wing R.A."/>
            <person name="Cregan P."/>
            <person name="Specht J."/>
            <person name="Grimwood J."/>
            <person name="Rokhsar D."/>
            <person name="Stacey G."/>
            <person name="Shoemaker R.C."/>
            <person name="Jackson S.A."/>
        </authorList>
    </citation>
    <scope>NUCLEOTIDE SEQUENCE [LARGE SCALE GENOMIC DNA]</scope>
    <source>
        <strain evidence="6">cv. Williams 82</strain>
        <tissue evidence="5">Callus</tissue>
    </source>
</reference>
<dbReference type="GeneID" id="100818347"/>
<dbReference type="GO" id="GO:0016757">
    <property type="term" value="F:glycosyltransferase activity"/>
    <property type="evidence" value="ECO:0000318"/>
    <property type="project" value="GO_Central"/>
</dbReference>
<evidence type="ECO:0000256" key="4">
    <source>
        <dbReference type="RuleBase" id="RU362027"/>
    </source>
</evidence>
<dbReference type="OMA" id="KCPDLPM"/>
<dbReference type="EC" id="2.4.1.-" evidence="4"/>
<keyword evidence="7" id="KW-1185">Reference proteome</keyword>
<dbReference type="GO" id="GO:0045492">
    <property type="term" value="P:xylan biosynthetic process"/>
    <property type="evidence" value="ECO:0000318"/>
    <property type="project" value="GO_Central"/>
</dbReference>
<evidence type="ECO:0000313" key="6">
    <source>
        <dbReference type="EnsemblPlants" id="KRH33949"/>
    </source>
</evidence>
<dbReference type="PANTHER" id="PTHR11183">
    <property type="entry name" value="GLYCOGENIN SUBFAMILY MEMBER"/>
    <property type="match status" value="1"/>
</dbReference>
<keyword evidence="2" id="KW-0808">Transferase</keyword>
<gene>
    <name evidence="6" type="primary">LOC100818347</name>
    <name evidence="5" type="ORF">GLYMA_10G154600</name>
</gene>